<evidence type="ECO:0000313" key="4">
    <source>
        <dbReference type="EMBL" id="SNR96911.1"/>
    </source>
</evidence>
<dbReference type="InterPro" id="IPR001789">
    <property type="entry name" value="Sig_transdc_resp-reg_receiver"/>
</dbReference>
<dbReference type="PANTHER" id="PTHR37299">
    <property type="entry name" value="TRANSCRIPTIONAL REGULATOR-RELATED"/>
    <property type="match status" value="1"/>
</dbReference>
<reference evidence="5" key="1">
    <citation type="submission" date="2017-06" db="EMBL/GenBank/DDBJ databases">
        <authorList>
            <person name="Varghese N."/>
            <person name="Submissions S."/>
        </authorList>
    </citation>
    <scope>NUCLEOTIDE SEQUENCE [LARGE SCALE GENOMIC DNA]</scope>
    <source>
        <strain evidence="5">5C</strain>
    </source>
</reference>
<proteinExistence type="predicted"/>
<dbReference type="Gene3D" id="3.40.50.2300">
    <property type="match status" value="1"/>
</dbReference>
<evidence type="ECO:0000313" key="5">
    <source>
        <dbReference type="Proteomes" id="UP000198480"/>
    </source>
</evidence>
<name>A0A239ANH0_9BACT</name>
<dbReference type="PROSITE" id="PS50930">
    <property type="entry name" value="HTH_LYTTR"/>
    <property type="match status" value="1"/>
</dbReference>
<dbReference type="GO" id="GO:0000156">
    <property type="term" value="F:phosphorelay response regulator activity"/>
    <property type="evidence" value="ECO:0007669"/>
    <property type="project" value="InterPro"/>
</dbReference>
<dbReference type="EMBL" id="FZOK01000001">
    <property type="protein sequence ID" value="SNR96911.1"/>
    <property type="molecule type" value="Genomic_DNA"/>
</dbReference>
<dbReference type="InterPro" id="IPR046947">
    <property type="entry name" value="LytR-like"/>
</dbReference>
<dbReference type="GO" id="GO:0003677">
    <property type="term" value="F:DNA binding"/>
    <property type="evidence" value="ECO:0007669"/>
    <property type="project" value="InterPro"/>
</dbReference>
<keyword evidence="5" id="KW-1185">Reference proteome</keyword>
<keyword evidence="1" id="KW-0597">Phosphoprotein</keyword>
<accession>A0A239ANH0</accession>
<gene>
    <name evidence="4" type="ORF">SAMN06295967_101279</name>
</gene>
<dbReference type="PANTHER" id="PTHR37299:SF1">
    <property type="entry name" value="STAGE 0 SPORULATION PROTEIN A HOMOLOG"/>
    <property type="match status" value="1"/>
</dbReference>
<dbReference type="Proteomes" id="UP000198480">
    <property type="component" value="Unassembled WGS sequence"/>
</dbReference>
<dbReference type="SUPFAM" id="SSF52172">
    <property type="entry name" value="CheY-like"/>
    <property type="match status" value="1"/>
</dbReference>
<dbReference type="InterPro" id="IPR007492">
    <property type="entry name" value="LytTR_DNA-bd_dom"/>
</dbReference>
<dbReference type="OrthoDB" id="1646880at2"/>
<dbReference type="AlphaFoldDB" id="A0A239ANH0"/>
<evidence type="ECO:0000259" key="2">
    <source>
        <dbReference type="PROSITE" id="PS50110"/>
    </source>
</evidence>
<dbReference type="SMART" id="SM00850">
    <property type="entry name" value="LytTR"/>
    <property type="match status" value="1"/>
</dbReference>
<organism evidence="4 5">
    <name type="scientific">Belliella buryatensis</name>
    <dbReference type="NCBI Taxonomy" id="1500549"/>
    <lineage>
        <taxon>Bacteria</taxon>
        <taxon>Pseudomonadati</taxon>
        <taxon>Bacteroidota</taxon>
        <taxon>Cytophagia</taxon>
        <taxon>Cytophagales</taxon>
        <taxon>Cyclobacteriaceae</taxon>
        <taxon>Belliella</taxon>
    </lineage>
</organism>
<dbReference type="Pfam" id="PF04397">
    <property type="entry name" value="LytTR"/>
    <property type="match status" value="1"/>
</dbReference>
<feature type="domain" description="HTH LytTR-type" evidence="3">
    <location>
        <begin position="154"/>
        <end position="248"/>
    </location>
</feature>
<dbReference type="Gene3D" id="2.40.50.1020">
    <property type="entry name" value="LytTr DNA-binding domain"/>
    <property type="match status" value="1"/>
</dbReference>
<dbReference type="RefSeq" id="WP_089237181.1">
    <property type="nucleotide sequence ID" value="NZ_FZOK01000001.1"/>
</dbReference>
<feature type="modified residue" description="4-aspartylphosphate" evidence="1">
    <location>
        <position position="60"/>
    </location>
</feature>
<dbReference type="SMART" id="SM00448">
    <property type="entry name" value="REC"/>
    <property type="match status" value="1"/>
</dbReference>
<dbReference type="Pfam" id="PF00072">
    <property type="entry name" value="Response_reg"/>
    <property type="match status" value="1"/>
</dbReference>
<feature type="domain" description="Response regulatory" evidence="2">
    <location>
        <begin position="6"/>
        <end position="125"/>
    </location>
</feature>
<sequence>MTDSIKIIYVDDEDHSLDTFQYMIEKNTSGAILFKRYKRPDLFLEEWKQGELSFDLLFLDIEMFPLNGIQLLLEMKKINSTFNFDLVFLTAYDDFALDAFRHNAIDYLLKPLMIDDFLGCLEKWKHKKIQKIDPIQIELLRVLFDAPHKKPEQLAVPTMDGYEIIEIRKIIRCEAERNYSHIYLSDNSKSFLVSKNLKELENALTCNGFLRIHHSHLINPTHLKRVLKTDGGIVEMIDNTKIRISRNKNLILESIFNNISKI</sequence>
<dbReference type="PROSITE" id="PS50110">
    <property type="entry name" value="RESPONSE_REGULATORY"/>
    <property type="match status" value="1"/>
</dbReference>
<protein>
    <submittedName>
        <fullName evidence="4">Two component transcriptional regulator, LytTR family</fullName>
    </submittedName>
</protein>
<evidence type="ECO:0000256" key="1">
    <source>
        <dbReference type="PROSITE-ProRule" id="PRU00169"/>
    </source>
</evidence>
<dbReference type="InterPro" id="IPR011006">
    <property type="entry name" value="CheY-like_superfamily"/>
</dbReference>
<evidence type="ECO:0000259" key="3">
    <source>
        <dbReference type="PROSITE" id="PS50930"/>
    </source>
</evidence>